<dbReference type="GO" id="GO:0004601">
    <property type="term" value="F:peroxidase activity"/>
    <property type="evidence" value="ECO:0007669"/>
    <property type="project" value="UniProtKB-KW"/>
</dbReference>
<dbReference type="EnsemblMetazoa" id="BGLB000066-RC">
    <property type="protein sequence ID" value="BGLB000066-PC"/>
    <property type="gene ID" value="BGLB000066"/>
</dbReference>
<dbReference type="AlphaFoldDB" id="A0A2C9JBG3"/>
<dbReference type="GO" id="GO:0006979">
    <property type="term" value="P:response to oxidative stress"/>
    <property type="evidence" value="ECO:0007669"/>
    <property type="project" value="InterPro"/>
</dbReference>
<dbReference type="Proteomes" id="UP000076420">
    <property type="component" value="Unassembled WGS sequence"/>
</dbReference>
<dbReference type="PRINTS" id="PR01011">
    <property type="entry name" value="GLUTPROXDASE"/>
</dbReference>
<dbReference type="GeneID" id="106061375"/>
<dbReference type="RefSeq" id="XP_013074949.2">
    <property type="nucleotide sequence ID" value="XM_013219495.2"/>
</dbReference>
<dbReference type="Pfam" id="PF00255">
    <property type="entry name" value="GSHPx"/>
    <property type="match status" value="1"/>
</dbReference>
<dbReference type="STRING" id="6526.A0A2C9JBG3"/>
<evidence type="ECO:0000256" key="2">
    <source>
        <dbReference type="ARBA" id="ARBA00022559"/>
    </source>
</evidence>
<proteinExistence type="inferred from homology"/>
<dbReference type="PROSITE" id="PS00460">
    <property type="entry name" value="GLUTATHIONE_PEROXID_1"/>
    <property type="match status" value="1"/>
</dbReference>
<protein>
    <recommendedName>
        <fullName evidence="4">Glutathione peroxidase</fullName>
    </recommendedName>
</protein>
<evidence type="ECO:0000256" key="4">
    <source>
        <dbReference type="RuleBase" id="RU000499"/>
    </source>
</evidence>
<organism evidence="5 6">
    <name type="scientific">Biomphalaria glabrata</name>
    <name type="common">Bloodfluke planorb</name>
    <name type="synonym">Freshwater snail</name>
    <dbReference type="NCBI Taxonomy" id="6526"/>
    <lineage>
        <taxon>Eukaryota</taxon>
        <taxon>Metazoa</taxon>
        <taxon>Spiralia</taxon>
        <taxon>Lophotrochozoa</taxon>
        <taxon>Mollusca</taxon>
        <taxon>Gastropoda</taxon>
        <taxon>Heterobranchia</taxon>
        <taxon>Euthyneura</taxon>
        <taxon>Panpulmonata</taxon>
        <taxon>Hygrophila</taxon>
        <taxon>Lymnaeoidea</taxon>
        <taxon>Planorbidae</taxon>
        <taxon>Biomphalaria</taxon>
    </lineage>
</organism>
<comment type="similarity">
    <text evidence="1 4">Belongs to the glutathione peroxidase family.</text>
</comment>
<keyword evidence="2 4" id="KW-0575">Peroxidase</keyword>
<evidence type="ECO:0000256" key="3">
    <source>
        <dbReference type="ARBA" id="ARBA00023002"/>
    </source>
</evidence>
<dbReference type="InterPro" id="IPR036249">
    <property type="entry name" value="Thioredoxin-like_sf"/>
</dbReference>
<dbReference type="CDD" id="cd00340">
    <property type="entry name" value="GSH_Peroxidase"/>
    <property type="match status" value="1"/>
</dbReference>
<accession>A0A2C9JBG3</accession>
<dbReference type="PANTHER" id="PTHR11592">
    <property type="entry name" value="GLUTATHIONE PEROXIDASE"/>
    <property type="match status" value="1"/>
</dbReference>
<sequence length="213" mass="24101">MYIYNANYIVRKLAAHESNTTTRSIRQLLRLTKIGSCSSSSSSTMATAEVNWKNAQSIYEFNALDIDGNKVSLDKYRGKVCLIVNVASKCGFTTKNYTQLQALHTKYAEMGLAILGFPSNEFGGQEPGSNEEIKKFVTEQFNVQFDMFSKIEVNGKNAHPLYKYLKHVQKGTLGDFIKWNFSKFLVNREGKPVNRYAPNVEPFAIEKDISKLL</sequence>
<dbReference type="Gene3D" id="3.40.30.10">
    <property type="entry name" value="Glutaredoxin"/>
    <property type="match status" value="1"/>
</dbReference>
<evidence type="ECO:0000256" key="1">
    <source>
        <dbReference type="ARBA" id="ARBA00006926"/>
    </source>
</evidence>
<dbReference type="PIRSF" id="PIRSF000303">
    <property type="entry name" value="Glutathion_perox"/>
    <property type="match status" value="1"/>
</dbReference>
<dbReference type="PANTHER" id="PTHR11592:SF134">
    <property type="entry name" value="PHOSPHOLIPID HYDROPEROXIDE GLUTATHIONE PEROXIDASE"/>
    <property type="match status" value="1"/>
</dbReference>
<dbReference type="VEuPathDB" id="VectorBase:BGLAX_034112"/>
<dbReference type="PROSITE" id="PS51355">
    <property type="entry name" value="GLUTATHIONE_PEROXID_3"/>
    <property type="match status" value="1"/>
</dbReference>
<evidence type="ECO:0000313" key="5">
    <source>
        <dbReference type="EnsemblMetazoa" id="BGLB000066-PC"/>
    </source>
</evidence>
<dbReference type="VEuPathDB" id="VectorBase:BGLB000066"/>
<reference evidence="5" key="1">
    <citation type="submission" date="2020-05" db="UniProtKB">
        <authorList>
            <consortium name="EnsemblMetazoa"/>
        </authorList>
    </citation>
    <scope>IDENTIFICATION</scope>
    <source>
        <strain evidence="5">BB02</strain>
    </source>
</reference>
<dbReference type="InterPro" id="IPR000889">
    <property type="entry name" value="Glutathione_peroxidase"/>
</dbReference>
<name>A0A2C9JBG3_BIOGL</name>
<evidence type="ECO:0000313" key="6">
    <source>
        <dbReference type="Proteomes" id="UP000076420"/>
    </source>
</evidence>
<keyword evidence="3 4" id="KW-0560">Oxidoreductase</keyword>
<dbReference type="InterPro" id="IPR029759">
    <property type="entry name" value="GPX_AS"/>
</dbReference>
<dbReference type="SUPFAM" id="SSF52833">
    <property type="entry name" value="Thioredoxin-like"/>
    <property type="match status" value="1"/>
</dbReference>